<keyword evidence="2 4" id="KW-0238">DNA-binding</keyword>
<keyword evidence="1" id="KW-0805">Transcription regulation</keyword>
<dbReference type="SUPFAM" id="SSF46689">
    <property type="entry name" value="Homeodomain-like"/>
    <property type="match status" value="1"/>
</dbReference>
<dbReference type="PANTHER" id="PTHR30055:SF234">
    <property type="entry name" value="HTH-TYPE TRANSCRIPTIONAL REGULATOR BETI"/>
    <property type="match status" value="1"/>
</dbReference>
<dbReference type="InterPro" id="IPR050109">
    <property type="entry name" value="HTH-type_TetR-like_transc_reg"/>
</dbReference>
<feature type="DNA-binding region" description="H-T-H motif" evidence="4">
    <location>
        <begin position="23"/>
        <end position="42"/>
    </location>
</feature>
<evidence type="ECO:0000313" key="6">
    <source>
        <dbReference type="EMBL" id="MBB5273471.1"/>
    </source>
</evidence>
<evidence type="ECO:0000256" key="2">
    <source>
        <dbReference type="ARBA" id="ARBA00023125"/>
    </source>
</evidence>
<sequence>MSIDRDRLLEALAAVLAEHPRLPMEQVAQAVGVSRATLHRMYPSRDAVVCAVLEYALEAAMQAIERADLERGPADEALARLVAESVPQGSLHLFLATDRGEPCGASAATDARWEPHRQRLLAMFRRGQEEGVFRVDLPARWMLDATGALLVASAESVRAGRLAPASVTESVLGVLLDGTRRRAA</sequence>
<dbReference type="AlphaFoldDB" id="A0A7W8HL89"/>
<evidence type="ECO:0000313" key="7">
    <source>
        <dbReference type="Proteomes" id="UP000532440"/>
    </source>
</evidence>
<dbReference type="SUPFAM" id="SSF48498">
    <property type="entry name" value="Tetracyclin repressor-like, C-terminal domain"/>
    <property type="match status" value="1"/>
</dbReference>
<dbReference type="PROSITE" id="PS50977">
    <property type="entry name" value="HTH_TETR_2"/>
    <property type="match status" value="1"/>
</dbReference>
<dbReference type="Proteomes" id="UP000532440">
    <property type="component" value="Unassembled WGS sequence"/>
</dbReference>
<evidence type="ECO:0000256" key="1">
    <source>
        <dbReference type="ARBA" id="ARBA00023015"/>
    </source>
</evidence>
<gene>
    <name evidence="6" type="ORF">HNQ70_003501</name>
</gene>
<dbReference type="RefSeq" id="WP_183970138.1">
    <property type="nucleotide sequence ID" value="NZ_BAABEW010000020.1"/>
</dbReference>
<proteinExistence type="predicted"/>
<evidence type="ECO:0000259" key="5">
    <source>
        <dbReference type="PROSITE" id="PS50977"/>
    </source>
</evidence>
<dbReference type="InterPro" id="IPR009057">
    <property type="entry name" value="Homeodomain-like_sf"/>
</dbReference>
<evidence type="ECO:0000256" key="4">
    <source>
        <dbReference type="PROSITE-ProRule" id="PRU00335"/>
    </source>
</evidence>
<dbReference type="Gene3D" id="1.10.357.10">
    <property type="entry name" value="Tetracycline Repressor, domain 2"/>
    <property type="match status" value="1"/>
</dbReference>
<comment type="caution">
    <text evidence="6">The sequence shown here is derived from an EMBL/GenBank/DDBJ whole genome shotgun (WGS) entry which is preliminary data.</text>
</comment>
<accession>A0A7W8HL89</accession>
<dbReference type="InterPro" id="IPR036271">
    <property type="entry name" value="Tet_transcr_reg_TetR-rel_C_sf"/>
</dbReference>
<dbReference type="GO" id="GO:0000976">
    <property type="term" value="F:transcription cis-regulatory region binding"/>
    <property type="evidence" value="ECO:0007669"/>
    <property type="project" value="TreeGrafter"/>
</dbReference>
<keyword evidence="3" id="KW-0804">Transcription</keyword>
<dbReference type="InterPro" id="IPR001647">
    <property type="entry name" value="HTH_TetR"/>
</dbReference>
<dbReference type="EMBL" id="JACHGB010000007">
    <property type="protein sequence ID" value="MBB5273471.1"/>
    <property type="molecule type" value="Genomic_DNA"/>
</dbReference>
<dbReference type="PANTHER" id="PTHR30055">
    <property type="entry name" value="HTH-TYPE TRANSCRIPTIONAL REGULATOR RUTR"/>
    <property type="match status" value="1"/>
</dbReference>
<organism evidence="6 7">
    <name type="scientific">Quisquiliibacterium transsilvanicum</name>
    <dbReference type="NCBI Taxonomy" id="1549638"/>
    <lineage>
        <taxon>Bacteria</taxon>
        <taxon>Pseudomonadati</taxon>
        <taxon>Pseudomonadota</taxon>
        <taxon>Betaproteobacteria</taxon>
        <taxon>Burkholderiales</taxon>
        <taxon>Burkholderiaceae</taxon>
        <taxon>Quisquiliibacterium</taxon>
    </lineage>
</organism>
<protein>
    <submittedName>
        <fullName evidence="6">AcrR family transcriptional regulator</fullName>
    </submittedName>
</protein>
<feature type="domain" description="HTH tetR-type" evidence="5">
    <location>
        <begin position="2"/>
        <end position="60"/>
    </location>
</feature>
<name>A0A7W8HL89_9BURK</name>
<dbReference type="GO" id="GO:0003700">
    <property type="term" value="F:DNA-binding transcription factor activity"/>
    <property type="evidence" value="ECO:0007669"/>
    <property type="project" value="TreeGrafter"/>
</dbReference>
<reference evidence="6 7" key="1">
    <citation type="submission" date="2020-08" db="EMBL/GenBank/DDBJ databases">
        <title>Genomic Encyclopedia of Type Strains, Phase IV (KMG-IV): sequencing the most valuable type-strain genomes for metagenomic binning, comparative biology and taxonomic classification.</title>
        <authorList>
            <person name="Goeker M."/>
        </authorList>
    </citation>
    <scope>NUCLEOTIDE SEQUENCE [LARGE SCALE GENOMIC DNA]</scope>
    <source>
        <strain evidence="6 7">DSM 29781</strain>
    </source>
</reference>
<evidence type="ECO:0000256" key="3">
    <source>
        <dbReference type="ARBA" id="ARBA00023163"/>
    </source>
</evidence>
<keyword evidence="7" id="KW-1185">Reference proteome</keyword>